<gene>
    <name evidence="2" type="ORF">O0S08_23430</name>
</gene>
<keyword evidence="3" id="KW-1185">Reference proteome</keyword>
<sequence length="120" mass="13074">MTVLVTDPRLDEDEREALAHALYLQLRDAHDALADVRRPRAAEAPTGAKSPAGFVPAAFTASLGAAALAHFFATLKERLRSREVTLELDLRARKLQRTVRSPADFDALLADAARLLAEEA</sequence>
<organism evidence="2 3">
    <name type="scientific">Nannocystis punicea</name>
    <dbReference type="NCBI Taxonomy" id="2995304"/>
    <lineage>
        <taxon>Bacteria</taxon>
        <taxon>Pseudomonadati</taxon>
        <taxon>Myxococcota</taxon>
        <taxon>Polyangia</taxon>
        <taxon>Nannocystales</taxon>
        <taxon>Nannocystaceae</taxon>
        <taxon>Nannocystis</taxon>
    </lineage>
</organism>
<keyword evidence="1" id="KW-1133">Transmembrane helix</keyword>
<dbReference type="EMBL" id="CP114040">
    <property type="protein sequence ID" value="WAS99092.1"/>
    <property type="molecule type" value="Genomic_DNA"/>
</dbReference>
<evidence type="ECO:0000256" key="1">
    <source>
        <dbReference type="SAM" id="Phobius"/>
    </source>
</evidence>
<evidence type="ECO:0000313" key="3">
    <source>
        <dbReference type="Proteomes" id="UP001164459"/>
    </source>
</evidence>
<dbReference type="RefSeq" id="WP_269041453.1">
    <property type="nucleotide sequence ID" value="NZ_CP114040.1"/>
</dbReference>
<keyword evidence="1" id="KW-0472">Membrane</keyword>
<feature type="transmembrane region" description="Helical" evidence="1">
    <location>
        <begin position="54"/>
        <end position="73"/>
    </location>
</feature>
<dbReference type="Proteomes" id="UP001164459">
    <property type="component" value="Chromosome"/>
</dbReference>
<reference evidence="2" key="1">
    <citation type="submission" date="2022-11" db="EMBL/GenBank/DDBJ databases">
        <title>Minimal conservation of predation-associated metabolite biosynthetic gene clusters underscores biosynthetic potential of Myxococcota including descriptions for ten novel species: Archangium lansinium sp. nov., Myxococcus landrumus sp. nov., Nannocystis bai.</title>
        <authorList>
            <person name="Ahearne A."/>
            <person name="Stevens C."/>
            <person name="Dowd S."/>
        </authorList>
    </citation>
    <scope>NUCLEOTIDE SEQUENCE</scope>
    <source>
        <strain evidence="2">Fl3</strain>
    </source>
</reference>
<accession>A0ABY7HJ60</accession>
<evidence type="ECO:0000313" key="2">
    <source>
        <dbReference type="EMBL" id="WAS99092.1"/>
    </source>
</evidence>
<proteinExistence type="predicted"/>
<name>A0ABY7HJ60_9BACT</name>
<keyword evidence="1" id="KW-0812">Transmembrane</keyword>
<protein>
    <submittedName>
        <fullName evidence="2">Uncharacterized protein</fullName>
    </submittedName>
</protein>